<dbReference type="Pfam" id="PF01580">
    <property type="entry name" value="FtsK_SpoIIIE"/>
    <property type="match status" value="1"/>
</dbReference>
<keyword evidence="1" id="KW-0547">Nucleotide-binding</keyword>
<dbReference type="NCBIfam" id="NF041121">
    <property type="entry name" value="SAV_2336_NTERM"/>
    <property type="match status" value="1"/>
</dbReference>
<dbReference type="EMBL" id="JACHMV010000001">
    <property type="protein sequence ID" value="MBB4773347.1"/>
    <property type="molecule type" value="Genomic_DNA"/>
</dbReference>
<dbReference type="EMBL" id="BAAAHD010000027">
    <property type="protein sequence ID" value="GAA0569474.1"/>
    <property type="molecule type" value="Genomic_DNA"/>
</dbReference>
<dbReference type="InterPro" id="IPR002543">
    <property type="entry name" value="FtsK_dom"/>
</dbReference>
<feature type="compositionally biased region" description="Pro residues" evidence="3">
    <location>
        <begin position="38"/>
        <end position="87"/>
    </location>
</feature>
<name>A0A7W7MWZ1_9ACTN</name>
<evidence type="ECO:0000256" key="1">
    <source>
        <dbReference type="ARBA" id="ARBA00022741"/>
    </source>
</evidence>
<feature type="compositionally biased region" description="Low complexity" evidence="3">
    <location>
        <begin position="785"/>
        <end position="803"/>
    </location>
</feature>
<dbReference type="InterPro" id="IPR050206">
    <property type="entry name" value="FtsK/SpoIIIE/SftA"/>
</dbReference>
<reference evidence="5" key="4">
    <citation type="submission" date="2023-12" db="EMBL/GenBank/DDBJ databases">
        <authorList>
            <person name="Sun Q."/>
            <person name="Inoue M."/>
        </authorList>
    </citation>
    <scope>NUCLEOTIDE SEQUENCE</scope>
    <source>
        <strain evidence="5">JCM 10667</strain>
    </source>
</reference>
<evidence type="ECO:0000256" key="3">
    <source>
        <dbReference type="SAM" id="MobiDB-lite"/>
    </source>
</evidence>
<dbReference type="InterPro" id="IPR027417">
    <property type="entry name" value="P-loop_NTPase"/>
</dbReference>
<feature type="region of interest" description="Disordered" evidence="3">
    <location>
        <begin position="770"/>
        <end position="811"/>
    </location>
</feature>
<evidence type="ECO:0000313" key="7">
    <source>
        <dbReference type="Proteomes" id="UP000549343"/>
    </source>
</evidence>
<feature type="region of interest" description="Disordered" evidence="3">
    <location>
        <begin position="35"/>
        <end position="91"/>
    </location>
</feature>
<comment type="caution">
    <text evidence="6">The sequence shown here is derived from an EMBL/GenBank/DDBJ whole genome shotgun (WGS) entry which is preliminary data.</text>
</comment>
<evidence type="ECO:0000259" key="4">
    <source>
        <dbReference type="Pfam" id="PF01580"/>
    </source>
</evidence>
<dbReference type="InterPro" id="IPR047738">
    <property type="entry name" value="SAV_2336-like_N"/>
</dbReference>
<dbReference type="Proteomes" id="UP001501427">
    <property type="component" value="Unassembled WGS sequence"/>
</dbReference>
<gene>
    <name evidence="6" type="ORF">F4557_001765</name>
    <name evidence="5" type="ORF">GCM10009546_35310</name>
</gene>
<keyword evidence="8" id="KW-1185">Reference proteome</keyword>
<evidence type="ECO:0000256" key="2">
    <source>
        <dbReference type="ARBA" id="ARBA00022840"/>
    </source>
</evidence>
<reference evidence="8" key="2">
    <citation type="journal article" date="2019" name="Int. J. Syst. Evol. Microbiol.">
        <title>The Global Catalogue of Microorganisms (GCM) 10K type strain sequencing project: providing services to taxonomists for standard genome sequencing and annotation.</title>
        <authorList>
            <consortium name="The Broad Institute Genomics Platform"/>
            <consortium name="The Broad Institute Genome Sequencing Center for Infectious Disease"/>
            <person name="Wu L."/>
            <person name="Ma J."/>
        </authorList>
    </citation>
    <scope>NUCLEOTIDE SEQUENCE [LARGE SCALE GENOMIC DNA]</scope>
    <source>
        <strain evidence="8">JCM 10667</strain>
    </source>
</reference>
<dbReference type="PANTHER" id="PTHR22683:SF1">
    <property type="entry name" value="TYPE VII SECRETION SYSTEM PROTEIN ESSC"/>
    <property type="match status" value="1"/>
</dbReference>
<dbReference type="Gene3D" id="3.40.50.300">
    <property type="entry name" value="P-loop containing nucleotide triphosphate hydrolases"/>
    <property type="match status" value="4"/>
</dbReference>
<dbReference type="SUPFAM" id="SSF52540">
    <property type="entry name" value="P-loop containing nucleoside triphosphate hydrolases"/>
    <property type="match status" value="1"/>
</dbReference>
<reference evidence="5" key="1">
    <citation type="journal article" date="2014" name="Int. J. Syst. Evol. Microbiol.">
        <title>Complete genome of a new Firmicutes species belonging to the dominant human colonic microbiota ('Ruminococcus bicirculans') reveals two chromosomes and a selective capacity to utilize plant glucans.</title>
        <authorList>
            <consortium name="NISC Comparative Sequencing Program"/>
            <person name="Wegmann U."/>
            <person name="Louis P."/>
            <person name="Goesmann A."/>
            <person name="Henrissat B."/>
            <person name="Duncan S.H."/>
            <person name="Flint H.J."/>
        </authorList>
    </citation>
    <scope>NUCLEOTIDE SEQUENCE</scope>
    <source>
        <strain evidence="5">JCM 10667</strain>
    </source>
</reference>
<dbReference type="Proteomes" id="UP000549343">
    <property type="component" value="Unassembled WGS sequence"/>
</dbReference>
<dbReference type="GO" id="GO:0005524">
    <property type="term" value="F:ATP binding"/>
    <property type="evidence" value="ECO:0007669"/>
    <property type="project" value="UniProtKB-KW"/>
</dbReference>
<organism evidence="6 7">
    <name type="scientific">Actinomadura livida</name>
    <dbReference type="NCBI Taxonomy" id="79909"/>
    <lineage>
        <taxon>Bacteria</taxon>
        <taxon>Bacillati</taxon>
        <taxon>Actinomycetota</taxon>
        <taxon>Actinomycetes</taxon>
        <taxon>Streptosporangiales</taxon>
        <taxon>Thermomonosporaceae</taxon>
        <taxon>Actinomadura</taxon>
    </lineage>
</organism>
<evidence type="ECO:0000313" key="8">
    <source>
        <dbReference type="Proteomes" id="UP001501427"/>
    </source>
</evidence>
<keyword evidence="2" id="KW-0067">ATP-binding</keyword>
<evidence type="ECO:0000313" key="5">
    <source>
        <dbReference type="EMBL" id="GAA0569474.1"/>
    </source>
</evidence>
<sequence length="1693" mass="181451">MTIDRFREVLGAVGPPPDARELSELLWLACHISGPEETAPPAPVRPQRPVSAPPGPPGFTTPRPDGPVPVPPVPLTALHPPPGPAPEPAGGAAAEVLVPTAPMLADPLGVQRALRPLKRRVPSRHRTEVDEEATAARIADTRRWTPVLVPSPERWLSLTLVVDTGPTMRLWRPLARELAEALLRQGAFQDLHVSYLGATGRVTSAPGAPSQDPATLLDASGRHAVLVLSDCSGPHWWDGRAAQAVRRWARAGPTAILQPLPEHLWRRTAAPASPGLALLPRPGAPNTDLRFSPYDGAATPGVHVPVLEVAPRWFGAWARLLSGSDPQPAAIATLPARPPGTAPPARERELPVAERVRRFLATASPDAAELAAHVAVSVPSLPVMRLIQHRILGRSGPGQLAEVLLSGLLRPAGGVRYEFVPGAREALLDTLPRPEAQHTRHVLKAVSAEIERRAGTSAETFRALLPAEGGPLTLTTDTAHFALVTPETRTHLTRPAQAPSAMPSLLDIQDATVDELIGENWDRPPGRVPIGVDHGQAIVQVDVLNDSEYGPHGLITGPAPLRHALLRTLLFGLALRHSPNVVSFTFADISGGAPLAGLENLPHVVNDLHAGSADSLLISRLRGLLEAERERRKAVLRNSGTARWDDYRADAAEGDSLEPLPAMLVVIDDAGALLAAQPTLLESIVALNADGSALGIRFVFCTPDDVGLPPVLGAYVSWQMGTPGAAGPGSAFLHVPGEVSVPSFRPASISPDAADPIVERMKERARRVRGFPWPDDAAPPPAPAQPAAAELAPAEPVAAEPSPIGTAAPPPAVPRFDVLKLNGGGTSGMFEETWARSALEARDPAIGYDLDGNVVTLYPLDISAGTPHGLIVGEPEARQHALRDIALALAASYAPGDLTFAFAGLGEHPLGERLSLPHTVFSEEELLGRPQRLQNFIDYITAELEARVHGALGDAPGLVVFADLSLTLPGGRKQVAGALQSIAQRGRTGGMQLLVGASTVEDTPAWNRLLPLLGWRLAVSPLPPDVSQRVMGRARLPFPRVDTAHLRAGNDGPREFTLAPEPPGPAIAEFAGRAFRQRRVLAEQAARPSLDAELIDVLIEGLHDSVPHVEANQDGDYEVIDTVQVRAALREILLGQVGETRAGRPPRLRHLILPAPYALEMTTVARLYGEILGERGLLAQGNLITLSHGRSHWDQHRDASIARIYRAAQGSVVLVHDAPGILPEDTYLRPEMIRNLITALTEEPEDALVVLCGDADRFRELLGAVPGFGERFQWVTALEAGTRSEPDEDPAVTEILRQLRRSETQAGPDERRSRHIVYAGTDTLRIARLAAEYGGMLAERGALAHGNVRIAHADWLGYLVREPGRTMADVFRESRGGVLLLQMSREQADPGDASSEGIFPEQLRSLVEEYGEDPVVIVCADDGQMIGLRRFDPHFATRYRRLLEFPGIKDADSRPDEPPGPPPDLPELVYAGELPAVTDRRIPIGVADGTREPVYVDFDADPHLLVAGPPGSGRANALQLLIDGIWARQGRPKAEIHVFDAHEILLSLAEEFGLTEAAGPGVGYTDSAEEFRETVAGLVRRPPDAEVFLFVIDRDLEDDPLRNFPHDVLASKGNLIHLVLARLLTVLDQPVDPLVSTLHEMGAPALLLGSRFGEENRLYEAEPPSGSGVAGRGVLVRGGRRHVLQVAHASPFA</sequence>
<dbReference type="GO" id="GO:0003677">
    <property type="term" value="F:DNA binding"/>
    <property type="evidence" value="ECO:0007669"/>
    <property type="project" value="InterPro"/>
</dbReference>
<feature type="domain" description="FtsK" evidence="4">
    <location>
        <begin position="518"/>
        <end position="689"/>
    </location>
</feature>
<accession>A0A7W7MWZ1</accession>
<protein>
    <recommendedName>
        <fullName evidence="4">FtsK domain-containing protein</fullName>
    </recommendedName>
</protein>
<evidence type="ECO:0000313" key="6">
    <source>
        <dbReference type="EMBL" id="MBB4773347.1"/>
    </source>
</evidence>
<dbReference type="RefSeq" id="WP_184881394.1">
    <property type="nucleotide sequence ID" value="NZ_BAAAHD010000027.1"/>
</dbReference>
<reference evidence="6 7" key="3">
    <citation type="submission" date="2020-08" db="EMBL/GenBank/DDBJ databases">
        <title>Sequencing the genomes of 1000 actinobacteria strains.</title>
        <authorList>
            <person name="Klenk H.-P."/>
        </authorList>
    </citation>
    <scope>NUCLEOTIDE SEQUENCE [LARGE SCALE GENOMIC DNA]</scope>
    <source>
        <strain evidence="6 7">DSM 44772</strain>
    </source>
</reference>
<dbReference type="PANTHER" id="PTHR22683">
    <property type="entry name" value="SPORULATION PROTEIN RELATED"/>
    <property type="match status" value="1"/>
</dbReference>
<proteinExistence type="predicted"/>